<dbReference type="InterPro" id="IPR009797">
    <property type="entry name" value="DUF1367"/>
</dbReference>
<dbReference type="KEGG" id="mhay:VK67_05855"/>
<gene>
    <name evidence="2" type="ORF">FEA53_11125</name>
    <name evidence="1" type="ORF">FEB89_11280</name>
</gene>
<evidence type="ECO:0000313" key="4">
    <source>
        <dbReference type="Proteomes" id="UP000318394"/>
    </source>
</evidence>
<reference evidence="3 4" key="1">
    <citation type="journal article" date="2019" name="Vet. Microbiol.">
        <title>Genetic characterization of susceptible and multi-drug resistant Mannheimia haemolytica isolated from high-risk stocker calves prior to and after antimicrobial metaphylaxis.</title>
        <authorList>
            <person name="Snyder E.R."/>
            <person name="Alvarez-Narvaez S."/>
            <person name="Credille B.C."/>
        </authorList>
    </citation>
    <scope>NUCLEOTIDE SEQUENCE [LARGE SCALE GENOMIC DNA]</scope>
    <source>
        <strain evidence="2 3">UGA-R5-128-1</strain>
        <strain evidence="1 4">UGA-R7-163-1</strain>
    </source>
</reference>
<dbReference type="EMBL" id="VAJB01000030">
    <property type="protein sequence ID" value="TRB72827.1"/>
    <property type="molecule type" value="Genomic_DNA"/>
</dbReference>
<dbReference type="Pfam" id="PF07105">
    <property type="entry name" value="DUF1367"/>
    <property type="match status" value="2"/>
</dbReference>
<evidence type="ECO:0000313" key="1">
    <source>
        <dbReference type="EMBL" id="TRB35329.1"/>
    </source>
</evidence>
<dbReference type="AlphaFoldDB" id="A0A248ZYL7"/>
<dbReference type="EMBL" id="VAJI01000031">
    <property type="protein sequence ID" value="TRB35329.1"/>
    <property type="molecule type" value="Genomic_DNA"/>
</dbReference>
<evidence type="ECO:0000313" key="3">
    <source>
        <dbReference type="Proteomes" id="UP000315164"/>
    </source>
</evidence>
<dbReference type="OrthoDB" id="1442247at2"/>
<proteinExistence type="predicted"/>
<dbReference type="Proteomes" id="UP000315164">
    <property type="component" value="Unassembled WGS sequence"/>
</dbReference>
<name>A0A248ZYL7_MANHA</name>
<dbReference type="Proteomes" id="UP000318394">
    <property type="component" value="Unassembled WGS sequence"/>
</dbReference>
<comment type="caution">
    <text evidence="2">The sequence shown here is derived from an EMBL/GenBank/DDBJ whole genome shotgun (WGS) entry which is preliminary data.</text>
</comment>
<protein>
    <submittedName>
        <fullName evidence="2">DUF1367 family protein</fullName>
    </submittedName>
</protein>
<evidence type="ECO:0000313" key="2">
    <source>
        <dbReference type="EMBL" id="TRB72827.1"/>
    </source>
</evidence>
<dbReference type="KEGG" id="mhaq:WC39_05420"/>
<accession>A0A248ZYL7</accession>
<keyword evidence="4" id="KW-1185">Reference proteome</keyword>
<dbReference type="RefSeq" id="WP_006250089.1">
    <property type="nucleotide sequence ID" value="NZ_CP011098.1"/>
</dbReference>
<organism evidence="2 3">
    <name type="scientific">Mannheimia haemolytica</name>
    <name type="common">Pasteurella haemolytica</name>
    <dbReference type="NCBI Taxonomy" id="75985"/>
    <lineage>
        <taxon>Bacteria</taxon>
        <taxon>Pseudomonadati</taxon>
        <taxon>Pseudomonadota</taxon>
        <taxon>Gammaproteobacteria</taxon>
        <taxon>Pasteurellales</taxon>
        <taxon>Pasteurellaceae</taxon>
        <taxon>Mannheimia</taxon>
    </lineage>
</organism>
<sequence length="168" mass="19922">MAHSVNDIVKAHGRRYKARLKIQMIKMQGGVLVPLNEREAEALVSLKNGEQYEIEVIRTRNPAFHRKVFAFLNFCFEYWSADKTEWEFFDERKQFDTFRKNLTVLAGFKEITYTLDGRMRVEAQSLSYGNMEQDEFEQVYKALINAAIKHVFNNTKDENRINQLYSFF</sequence>
<dbReference type="GeneID" id="67369152"/>